<comment type="similarity">
    <text evidence="5">Belongs to the NfuA family.</text>
</comment>
<name>A0ABQ0ACR6_9GAMM</name>
<keyword evidence="4 5" id="KW-0411">Iron-sulfur</keyword>
<comment type="caution">
    <text evidence="8">The sequence shown here is derived from an EMBL/GenBank/DDBJ whole genome shotgun (WGS) entry which is preliminary data.</text>
</comment>
<organism evidence="8 9">
    <name type="scientific">Sessilibacter corallicola</name>
    <dbReference type="NCBI Taxonomy" id="2904075"/>
    <lineage>
        <taxon>Bacteria</taxon>
        <taxon>Pseudomonadati</taxon>
        <taxon>Pseudomonadota</taxon>
        <taxon>Gammaproteobacteria</taxon>
        <taxon>Cellvibrionales</taxon>
        <taxon>Cellvibrionaceae</taxon>
        <taxon>Sessilibacter</taxon>
    </lineage>
</organism>
<dbReference type="PANTHER" id="PTHR11178:SF51">
    <property type="entry name" value="FE_S BIOGENESIS PROTEIN NFUA"/>
    <property type="match status" value="1"/>
</dbReference>
<gene>
    <name evidence="5 8" type="primary">nfuA</name>
    <name evidence="8" type="ORF">NBRC116591_32450</name>
</gene>
<dbReference type="PANTHER" id="PTHR11178">
    <property type="entry name" value="IRON-SULFUR CLUSTER SCAFFOLD PROTEIN NFU-RELATED"/>
    <property type="match status" value="1"/>
</dbReference>
<evidence type="ECO:0000256" key="2">
    <source>
        <dbReference type="ARBA" id="ARBA00022723"/>
    </source>
</evidence>
<dbReference type="InterPro" id="IPR001075">
    <property type="entry name" value="NIF_FeS_clus_asmbl_NifU_C"/>
</dbReference>
<comment type="function">
    <text evidence="5">Involved in iron-sulfur cluster biogenesis. Binds a 4Fe-4S cluster, can transfer this cluster to apoproteins, and thereby intervenes in the maturation of Fe/S proteins. Could also act as a scaffold/chaperone for damaged Fe/S proteins.</text>
</comment>
<dbReference type="EMBL" id="BAABWN010000012">
    <property type="protein sequence ID" value="GAA6169434.1"/>
    <property type="molecule type" value="Genomic_DNA"/>
</dbReference>
<evidence type="ECO:0000259" key="7">
    <source>
        <dbReference type="Pfam" id="PF01521"/>
    </source>
</evidence>
<dbReference type="Pfam" id="PF01521">
    <property type="entry name" value="Fe-S_biosyn"/>
    <property type="match status" value="1"/>
</dbReference>
<dbReference type="NCBIfam" id="TIGR03341">
    <property type="entry name" value="YhgI_GntY"/>
    <property type="match status" value="1"/>
</dbReference>
<dbReference type="InterPro" id="IPR000361">
    <property type="entry name" value="ATAP_core_dom"/>
</dbReference>
<accession>A0ABQ0ACR6</accession>
<evidence type="ECO:0000313" key="8">
    <source>
        <dbReference type="EMBL" id="GAA6169434.1"/>
    </source>
</evidence>
<evidence type="ECO:0000256" key="5">
    <source>
        <dbReference type="HAMAP-Rule" id="MF_01637"/>
    </source>
</evidence>
<feature type="domain" description="Core" evidence="7">
    <location>
        <begin position="4"/>
        <end position="100"/>
    </location>
</feature>
<dbReference type="SUPFAM" id="SSF117916">
    <property type="entry name" value="Fe-S cluster assembly (FSCA) domain-like"/>
    <property type="match status" value="1"/>
</dbReference>
<evidence type="ECO:0000313" key="9">
    <source>
        <dbReference type="Proteomes" id="UP001465153"/>
    </source>
</evidence>
<keyword evidence="9" id="KW-1185">Reference proteome</keyword>
<dbReference type="RefSeq" id="WP_233090342.1">
    <property type="nucleotide sequence ID" value="NZ_BAABWN010000012.1"/>
</dbReference>
<comment type="cofactor">
    <cofactor evidence="5">
        <name>[4Fe-4S] cluster</name>
        <dbReference type="ChEBI" id="CHEBI:49883"/>
    </cofactor>
    <text evidence="5">Binds 1 [4Fe-4S] cluster per subunit. The cluster is presumably bound at the interface of two monomers.</text>
</comment>
<proteinExistence type="inferred from homology"/>
<reference evidence="8 9" key="1">
    <citation type="submission" date="2024-04" db="EMBL/GenBank/DDBJ databases">
        <title>Draft genome sequence of Sessilibacter corallicola NBRC 116591.</title>
        <authorList>
            <person name="Miyakawa T."/>
            <person name="Kusuya Y."/>
            <person name="Miura T."/>
        </authorList>
    </citation>
    <scope>NUCLEOTIDE SEQUENCE [LARGE SCALE GENOMIC DNA]</scope>
    <source>
        <strain evidence="8 9">KU-00831-HH</strain>
    </source>
</reference>
<sequence>MAMVEITESAQDYLAELLGKQNVEGIGIRMFVSSPGTPTAETCIAYCKPGEEQEDDEVVEYGKFKAFFEGRSLPFLEDAKVDYAADRMGGQLTIRAPNSKMPRVTDDSPIEDKINYVLYNDINPGLAAHNGNVTLVEVNDENFAILQFGGGCQGCSAVDMTLKNGVEKTLKDKIPELAGVKDMTDHTDTTNAYY</sequence>
<dbReference type="InterPro" id="IPR035903">
    <property type="entry name" value="HesB-like_dom_sf"/>
</dbReference>
<feature type="domain" description="NIF system FeS cluster assembly NifU C-terminal" evidence="6">
    <location>
        <begin position="114"/>
        <end position="180"/>
    </location>
</feature>
<dbReference type="InterPro" id="IPR017726">
    <property type="entry name" value="Fe/S_biogenesis_protein_NfuA"/>
</dbReference>
<feature type="binding site" evidence="5">
    <location>
        <position position="155"/>
    </location>
    <ligand>
        <name>[4Fe-4S] cluster</name>
        <dbReference type="ChEBI" id="CHEBI:49883"/>
    </ligand>
</feature>
<protein>
    <recommendedName>
        <fullName evidence="5">Fe/S biogenesis protein NfuA</fullName>
    </recommendedName>
</protein>
<keyword evidence="2 5" id="KW-0479">Metal-binding</keyword>
<dbReference type="HAMAP" id="MF_01637">
    <property type="entry name" value="Fe_S_biogen_NfuA"/>
    <property type="match status" value="1"/>
</dbReference>
<dbReference type="Proteomes" id="UP001465153">
    <property type="component" value="Unassembled WGS sequence"/>
</dbReference>
<evidence type="ECO:0000256" key="1">
    <source>
        <dbReference type="ARBA" id="ARBA00022485"/>
    </source>
</evidence>
<feature type="binding site" evidence="5">
    <location>
        <position position="152"/>
    </location>
    <ligand>
        <name>[4Fe-4S] cluster</name>
        <dbReference type="ChEBI" id="CHEBI:49883"/>
    </ligand>
</feature>
<dbReference type="Gene3D" id="2.60.300.12">
    <property type="entry name" value="HesB-like domain"/>
    <property type="match status" value="1"/>
</dbReference>
<keyword evidence="1 5" id="KW-0004">4Fe-4S</keyword>
<dbReference type="InterPro" id="IPR034904">
    <property type="entry name" value="FSCA_dom_sf"/>
</dbReference>
<dbReference type="Pfam" id="PF01106">
    <property type="entry name" value="NifU"/>
    <property type="match status" value="1"/>
</dbReference>
<evidence type="ECO:0000256" key="4">
    <source>
        <dbReference type="ARBA" id="ARBA00023014"/>
    </source>
</evidence>
<comment type="subunit">
    <text evidence="5">Homodimer.</text>
</comment>
<dbReference type="SUPFAM" id="SSF89360">
    <property type="entry name" value="HesB-like domain"/>
    <property type="match status" value="1"/>
</dbReference>
<keyword evidence="3 5" id="KW-0408">Iron</keyword>
<dbReference type="Gene3D" id="3.30.300.130">
    <property type="entry name" value="Fe-S cluster assembly (FSCA)"/>
    <property type="match status" value="1"/>
</dbReference>
<evidence type="ECO:0000256" key="3">
    <source>
        <dbReference type="ARBA" id="ARBA00023004"/>
    </source>
</evidence>
<evidence type="ECO:0000259" key="6">
    <source>
        <dbReference type="Pfam" id="PF01106"/>
    </source>
</evidence>